<dbReference type="OrthoDB" id="10265275at2759"/>
<feature type="compositionally biased region" description="Acidic residues" evidence="3">
    <location>
        <begin position="271"/>
        <end position="283"/>
    </location>
</feature>
<evidence type="ECO:0000256" key="2">
    <source>
        <dbReference type="ARBA" id="ARBA00022790"/>
    </source>
</evidence>
<reference evidence="6" key="5">
    <citation type="submission" date="2018-04" db="UniProtKB">
        <authorList>
            <consortium name="EnsemblFungi"/>
        </authorList>
    </citation>
    <scope>IDENTIFICATION</scope>
    <source>
        <strain evidence="6">R3-111a-1</strain>
    </source>
</reference>
<dbReference type="Proteomes" id="UP000006039">
    <property type="component" value="Unassembled WGS sequence"/>
</dbReference>
<dbReference type="Pfam" id="PF22061">
    <property type="entry name" value="CSN7_HB_subdom"/>
    <property type="match status" value="1"/>
</dbReference>
<feature type="region of interest" description="Disordered" evidence="3">
    <location>
        <begin position="220"/>
        <end position="293"/>
    </location>
</feature>
<reference evidence="6" key="4">
    <citation type="journal article" date="2015" name="G3 (Bethesda)">
        <title>Genome sequences of three phytopathogenic species of the Magnaporthaceae family of fungi.</title>
        <authorList>
            <person name="Okagaki L.H."/>
            <person name="Nunes C.C."/>
            <person name="Sailsbery J."/>
            <person name="Clay B."/>
            <person name="Brown D."/>
            <person name="John T."/>
            <person name="Oh Y."/>
            <person name="Young N."/>
            <person name="Fitzgerald M."/>
            <person name="Haas B.J."/>
            <person name="Zeng Q."/>
            <person name="Young S."/>
            <person name="Adiconis X."/>
            <person name="Fan L."/>
            <person name="Levin J.Z."/>
            <person name="Mitchell T.K."/>
            <person name="Okubara P.A."/>
            <person name="Farman M.L."/>
            <person name="Kohn L.M."/>
            <person name="Birren B."/>
            <person name="Ma L.-J."/>
            <person name="Dean R.A."/>
        </authorList>
    </citation>
    <scope>NUCLEOTIDE SEQUENCE</scope>
    <source>
        <strain evidence="6">R3-111a-1</strain>
    </source>
</reference>
<dbReference type="Pfam" id="PF01399">
    <property type="entry name" value="PCI"/>
    <property type="match status" value="1"/>
</dbReference>
<gene>
    <name evidence="6" type="primary">20348211</name>
    <name evidence="5" type="ORF">GGTG_07753</name>
</gene>
<dbReference type="RefSeq" id="XP_009223843.1">
    <property type="nucleotide sequence ID" value="XM_009225579.1"/>
</dbReference>
<dbReference type="PANTHER" id="PTHR15350">
    <property type="entry name" value="COP9 SIGNALOSOME COMPLEX SUBUNIT 7/DENDRITIC CELL PROTEIN GA17"/>
    <property type="match status" value="1"/>
</dbReference>
<dbReference type="InterPro" id="IPR045237">
    <property type="entry name" value="COPS7/eIF3m"/>
</dbReference>
<dbReference type="EMBL" id="GL385398">
    <property type="protein sequence ID" value="EJT73899.1"/>
    <property type="molecule type" value="Genomic_DNA"/>
</dbReference>
<protein>
    <submittedName>
        <fullName evidence="5">COP9 signalosome complex subunit 7a</fullName>
    </submittedName>
</protein>
<dbReference type="eggNOG" id="KOG3250">
    <property type="taxonomic scope" value="Eukaryota"/>
</dbReference>
<organism evidence="5">
    <name type="scientific">Gaeumannomyces tritici (strain R3-111a-1)</name>
    <name type="common">Wheat and barley take-all root rot fungus</name>
    <name type="synonym">Gaeumannomyces graminis var. tritici</name>
    <dbReference type="NCBI Taxonomy" id="644352"/>
    <lineage>
        <taxon>Eukaryota</taxon>
        <taxon>Fungi</taxon>
        <taxon>Dikarya</taxon>
        <taxon>Ascomycota</taxon>
        <taxon>Pezizomycotina</taxon>
        <taxon>Sordariomycetes</taxon>
        <taxon>Sordariomycetidae</taxon>
        <taxon>Magnaporthales</taxon>
        <taxon>Magnaporthaceae</taxon>
        <taxon>Gaeumannomyces</taxon>
    </lineage>
</organism>
<dbReference type="GeneID" id="20348211"/>
<reference evidence="5" key="3">
    <citation type="submission" date="2010-09" db="EMBL/GenBank/DDBJ databases">
        <title>Annotation of Gaeumannomyces graminis var. tritici R3-111a-1.</title>
        <authorList>
            <consortium name="The Broad Institute Genome Sequencing Platform"/>
            <person name="Ma L.-J."/>
            <person name="Dead R."/>
            <person name="Young S.K."/>
            <person name="Zeng Q."/>
            <person name="Gargeya S."/>
            <person name="Fitzgerald M."/>
            <person name="Haas B."/>
            <person name="Abouelleil A."/>
            <person name="Alvarado L."/>
            <person name="Arachchi H.M."/>
            <person name="Berlin A."/>
            <person name="Brown A."/>
            <person name="Chapman S.B."/>
            <person name="Chen Z."/>
            <person name="Dunbar C."/>
            <person name="Freedman E."/>
            <person name="Gearin G."/>
            <person name="Gellesch M."/>
            <person name="Goldberg J."/>
            <person name="Griggs A."/>
            <person name="Gujja S."/>
            <person name="Heiman D."/>
            <person name="Howarth C."/>
            <person name="Larson L."/>
            <person name="Lui A."/>
            <person name="MacDonald P.J.P."/>
            <person name="Mehta T."/>
            <person name="Montmayeur A."/>
            <person name="Murphy C."/>
            <person name="Neiman D."/>
            <person name="Pearson M."/>
            <person name="Priest M."/>
            <person name="Roberts A."/>
            <person name="Saif S."/>
            <person name="Shea T."/>
            <person name="Shenoy N."/>
            <person name="Sisk P."/>
            <person name="Stolte C."/>
            <person name="Sykes S."/>
            <person name="Yandava C."/>
            <person name="Wortman J."/>
            <person name="Nusbaum C."/>
            <person name="Birren B."/>
        </authorList>
    </citation>
    <scope>NUCLEOTIDE SEQUENCE</scope>
    <source>
        <strain evidence="5">R3-111a-1</strain>
    </source>
</reference>
<dbReference type="PROSITE" id="PS50250">
    <property type="entry name" value="PCI"/>
    <property type="match status" value="1"/>
</dbReference>
<name>J3P2K7_GAET3</name>
<dbReference type="VEuPathDB" id="FungiDB:GGTG_07753"/>
<keyword evidence="2" id="KW-0736">Signalosome</keyword>
<reference evidence="7" key="1">
    <citation type="submission" date="2010-07" db="EMBL/GenBank/DDBJ databases">
        <title>The genome sequence of Gaeumannomyces graminis var. tritici strain R3-111a-1.</title>
        <authorList>
            <consortium name="The Broad Institute Genome Sequencing Platform"/>
            <person name="Ma L.-J."/>
            <person name="Dead R."/>
            <person name="Young S."/>
            <person name="Zeng Q."/>
            <person name="Koehrsen M."/>
            <person name="Alvarado L."/>
            <person name="Berlin A."/>
            <person name="Chapman S.B."/>
            <person name="Chen Z."/>
            <person name="Freedman E."/>
            <person name="Gellesch M."/>
            <person name="Goldberg J."/>
            <person name="Griggs A."/>
            <person name="Gujja S."/>
            <person name="Heilman E.R."/>
            <person name="Heiman D."/>
            <person name="Hepburn T."/>
            <person name="Howarth C."/>
            <person name="Jen D."/>
            <person name="Larson L."/>
            <person name="Mehta T."/>
            <person name="Neiman D."/>
            <person name="Pearson M."/>
            <person name="Roberts A."/>
            <person name="Saif S."/>
            <person name="Shea T."/>
            <person name="Shenoy N."/>
            <person name="Sisk P."/>
            <person name="Stolte C."/>
            <person name="Sykes S."/>
            <person name="Walk T."/>
            <person name="White J."/>
            <person name="Yandava C."/>
            <person name="Haas B."/>
            <person name="Nusbaum C."/>
            <person name="Birren B."/>
        </authorList>
    </citation>
    <scope>NUCLEOTIDE SEQUENCE [LARGE SCALE GENOMIC DNA]</scope>
    <source>
        <strain evidence="7">R3-111a-1</strain>
    </source>
</reference>
<dbReference type="PANTHER" id="PTHR15350:SF5">
    <property type="entry name" value="COP9 SIGNALOSOME COMPLEX SUBUNIT 7"/>
    <property type="match status" value="1"/>
</dbReference>
<dbReference type="EnsemblFungi" id="EJT73899">
    <property type="protein sequence ID" value="EJT73899"/>
    <property type="gene ID" value="GGTG_07753"/>
</dbReference>
<accession>J3P2K7</accession>
<evidence type="ECO:0000256" key="3">
    <source>
        <dbReference type="SAM" id="MobiDB-lite"/>
    </source>
</evidence>
<comment type="similarity">
    <text evidence="1">Belongs to the CSN7/EIF3M family. CSN7 subfamily.</text>
</comment>
<feature type="compositionally biased region" description="Gly residues" evidence="3">
    <location>
        <begin position="227"/>
        <end position="257"/>
    </location>
</feature>
<dbReference type="STRING" id="644352.J3P2K7"/>
<keyword evidence="7" id="KW-1185">Reference proteome</keyword>
<dbReference type="AlphaFoldDB" id="J3P2K7"/>
<sequence>MEQVKALNALEPFLALSKSATSPRAAADLVMRATSAPNTFIFAELLERPQIQALASSPEHSPALQLLRIFSHGTWTAYSSTPGLPVLSDAQARKLRQLSLLTLARDRASLAYDVLLRELGLSSARALENTVVSAVYAGLVQAKLDPAARCVRVSSVAPLRDLAPGAVPGMVAALRAWSDRCVEGLAALEAEAAAVRAAAAERRADRAAWEDRFTRLVEDEKMQADHSGGGSGGPGGLAGPGKKLMGGPGRRLGGFGKRGSTLMESSAAADPGDEAMDVDDDDVEAKRASRRKL</sequence>
<dbReference type="InterPro" id="IPR000717">
    <property type="entry name" value="PCI_dom"/>
</dbReference>
<evidence type="ECO:0000313" key="5">
    <source>
        <dbReference type="EMBL" id="EJT73899.1"/>
    </source>
</evidence>
<dbReference type="GO" id="GO:0008180">
    <property type="term" value="C:COP9 signalosome"/>
    <property type="evidence" value="ECO:0007669"/>
    <property type="project" value="UniProtKB-KW"/>
</dbReference>
<dbReference type="HOGENOM" id="CLU_054426_0_0_1"/>
<evidence type="ECO:0000313" key="7">
    <source>
        <dbReference type="Proteomes" id="UP000006039"/>
    </source>
</evidence>
<evidence type="ECO:0000256" key="1">
    <source>
        <dbReference type="ARBA" id="ARBA00008482"/>
    </source>
</evidence>
<feature type="domain" description="PCI" evidence="4">
    <location>
        <begin position="2"/>
        <end position="158"/>
    </location>
</feature>
<evidence type="ECO:0000259" key="4">
    <source>
        <dbReference type="PROSITE" id="PS50250"/>
    </source>
</evidence>
<proteinExistence type="inferred from homology"/>
<evidence type="ECO:0000313" key="6">
    <source>
        <dbReference type="EnsemblFungi" id="EJT73899"/>
    </source>
</evidence>
<reference evidence="5" key="2">
    <citation type="submission" date="2010-07" db="EMBL/GenBank/DDBJ databases">
        <authorList>
            <consortium name="The Broad Institute Genome Sequencing Platform"/>
            <consortium name="Broad Institute Genome Sequencing Center for Infectious Disease"/>
            <person name="Ma L.-J."/>
            <person name="Dead R."/>
            <person name="Young S."/>
            <person name="Zeng Q."/>
            <person name="Koehrsen M."/>
            <person name="Alvarado L."/>
            <person name="Berlin A."/>
            <person name="Chapman S.B."/>
            <person name="Chen Z."/>
            <person name="Freedman E."/>
            <person name="Gellesch M."/>
            <person name="Goldberg J."/>
            <person name="Griggs A."/>
            <person name="Gujja S."/>
            <person name="Heilman E.R."/>
            <person name="Heiman D."/>
            <person name="Hepburn T."/>
            <person name="Howarth C."/>
            <person name="Jen D."/>
            <person name="Larson L."/>
            <person name="Mehta T."/>
            <person name="Neiman D."/>
            <person name="Pearson M."/>
            <person name="Roberts A."/>
            <person name="Saif S."/>
            <person name="Shea T."/>
            <person name="Shenoy N."/>
            <person name="Sisk P."/>
            <person name="Stolte C."/>
            <person name="Sykes S."/>
            <person name="Walk T."/>
            <person name="White J."/>
            <person name="Yandava C."/>
            <person name="Haas B."/>
            <person name="Nusbaum C."/>
            <person name="Birren B."/>
        </authorList>
    </citation>
    <scope>NUCLEOTIDE SEQUENCE</scope>
    <source>
        <strain evidence="5">R3-111a-1</strain>
    </source>
</reference>
<dbReference type="SMART" id="SM00088">
    <property type="entry name" value="PINT"/>
    <property type="match status" value="1"/>
</dbReference>